<dbReference type="GO" id="GO:0019369">
    <property type="term" value="P:arachidonate metabolic process"/>
    <property type="evidence" value="ECO:0007669"/>
    <property type="project" value="TreeGrafter"/>
</dbReference>
<accession>A0A8H4XF74</accession>
<dbReference type="Proteomes" id="UP000622797">
    <property type="component" value="Unassembled WGS sequence"/>
</dbReference>
<comment type="caution">
    <text evidence="5">The sequence shown here is derived from an EMBL/GenBank/DDBJ whole genome shotgun (WGS) entry which is preliminary data.</text>
</comment>
<evidence type="ECO:0000313" key="5">
    <source>
        <dbReference type="EMBL" id="KAF4972947.1"/>
    </source>
</evidence>
<evidence type="ECO:0000313" key="6">
    <source>
        <dbReference type="Proteomes" id="UP000622797"/>
    </source>
</evidence>
<dbReference type="PANTHER" id="PTHR24185:SF8">
    <property type="entry name" value="PNPLA DOMAIN-CONTAINING PROTEIN"/>
    <property type="match status" value="1"/>
</dbReference>
<dbReference type="GO" id="GO:0047499">
    <property type="term" value="F:calcium-independent phospholipase A2 activity"/>
    <property type="evidence" value="ECO:0007669"/>
    <property type="project" value="TreeGrafter"/>
</dbReference>
<dbReference type="GO" id="GO:0016042">
    <property type="term" value="P:lipid catabolic process"/>
    <property type="evidence" value="ECO:0007669"/>
    <property type="project" value="UniProtKB-UniRule"/>
</dbReference>
<organism evidence="5 6">
    <name type="scientific">Fusarium sarcochroum</name>
    <dbReference type="NCBI Taxonomy" id="1208366"/>
    <lineage>
        <taxon>Eukaryota</taxon>
        <taxon>Fungi</taxon>
        <taxon>Dikarya</taxon>
        <taxon>Ascomycota</taxon>
        <taxon>Pezizomycotina</taxon>
        <taxon>Sordariomycetes</taxon>
        <taxon>Hypocreomycetidae</taxon>
        <taxon>Hypocreales</taxon>
        <taxon>Nectriaceae</taxon>
        <taxon>Fusarium</taxon>
        <taxon>Fusarium lateritium species complex</taxon>
    </lineage>
</organism>
<feature type="domain" description="PNPLA" evidence="4">
    <location>
        <begin position="181"/>
        <end position="404"/>
    </location>
</feature>
<dbReference type="SUPFAM" id="SSF52151">
    <property type="entry name" value="FabD/lysophospholipase-like"/>
    <property type="match status" value="1"/>
</dbReference>
<evidence type="ECO:0000256" key="1">
    <source>
        <dbReference type="ARBA" id="ARBA00023098"/>
    </source>
</evidence>
<keyword evidence="2" id="KW-0378">Hydrolase</keyword>
<dbReference type="Pfam" id="PF01734">
    <property type="entry name" value="Patatin"/>
    <property type="match status" value="1"/>
</dbReference>
<sequence length="665" mass="73947">MWGTFAGLAALGQLWDLNDRLRAMDKCKHTGWLKFWDREAETGLDITDRPQRLLKEFGQPHQTHAGLLVLIGNQSKQQASRKLVFVKDEIRARANGEVHLLSGSLQDHATAFLGHSTCEAGDLACKPYDFVQVSRLQTPVAVDLACHVANFLRIFQSWNEIRDTAIPLIASSLLLDQFPPGMHYGGGIRGAAPLGFLKALQDEVGIEDYGIQRHFDVKFGTSSGGLSVLSLDILGWTVDDCMSHLKDFAAEAFTTKNRILNLVSKVPILSIASSFLVTLRSLLFDSKYSASGLERHLIATYGRDRGITDLSFASQIGAHVGVTLTRARDGAAYVATNYNGVGKRCKTSDYSHLPSSDPDSPVKWWEASRATTAAPSYYSAKRLGAHGTYQDGGLAFNNPASIAMREAIALTSDGAEPSLLLSLGTGSSSQLRKSWSMIFEMFPFRVYRALWQRVSSKTAWDSLVGHQLDSSQCKLFRLDVDFEHEQPSLDDVGKMDYVQHTAQMMGSHSPLLKTLARHLRAELFYFELDGTWPLPYSNGLYHCVGNIFCRLRASTVEHDSLMKKLRESGAMFRVGDQSANIDVRDNNNNLMIRVGFSVPSHEQVVNIKLCEENNSHCDISGSPFTVRWLMQRQSLNASFGTSDHRKRKASKECHPTNTKRRKIQP</sequence>
<keyword evidence="2" id="KW-0442">Lipid degradation</keyword>
<dbReference type="PANTHER" id="PTHR24185">
    <property type="entry name" value="CALCIUM-INDEPENDENT PHOSPHOLIPASE A2-GAMMA"/>
    <property type="match status" value="1"/>
</dbReference>
<dbReference type="PROSITE" id="PS51635">
    <property type="entry name" value="PNPLA"/>
    <property type="match status" value="1"/>
</dbReference>
<dbReference type="EMBL" id="JABEXW010000038">
    <property type="protein sequence ID" value="KAF4972947.1"/>
    <property type="molecule type" value="Genomic_DNA"/>
</dbReference>
<dbReference type="CDD" id="cd07199">
    <property type="entry name" value="Pat17_PNPLA8_PNPLA9_like"/>
    <property type="match status" value="1"/>
</dbReference>
<feature type="short sequence motif" description="GXSXG" evidence="2">
    <location>
        <begin position="220"/>
        <end position="224"/>
    </location>
</feature>
<evidence type="ECO:0000259" key="4">
    <source>
        <dbReference type="PROSITE" id="PS51635"/>
    </source>
</evidence>
<dbReference type="AlphaFoldDB" id="A0A8H4XF74"/>
<dbReference type="Gene3D" id="3.40.1090.10">
    <property type="entry name" value="Cytosolic phospholipase A2 catalytic domain"/>
    <property type="match status" value="1"/>
</dbReference>
<protein>
    <recommendedName>
        <fullName evidence="4">PNPLA domain-containing protein</fullName>
    </recommendedName>
</protein>
<dbReference type="InterPro" id="IPR016035">
    <property type="entry name" value="Acyl_Trfase/lysoPLipase"/>
</dbReference>
<feature type="short sequence motif" description="DGA/G" evidence="2">
    <location>
        <begin position="391"/>
        <end position="393"/>
    </location>
</feature>
<reference evidence="5" key="2">
    <citation type="submission" date="2020-05" db="EMBL/GenBank/DDBJ databases">
        <authorList>
            <person name="Kim H.-S."/>
            <person name="Proctor R.H."/>
            <person name="Brown D.W."/>
        </authorList>
    </citation>
    <scope>NUCLEOTIDE SEQUENCE</scope>
    <source>
        <strain evidence="5">NRRL 20472</strain>
    </source>
</reference>
<dbReference type="OrthoDB" id="4766886at2759"/>
<proteinExistence type="predicted"/>
<evidence type="ECO:0000256" key="2">
    <source>
        <dbReference type="PROSITE-ProRule" id="PRU01161"/>
    </source>
</evidence>
<dbReference type="InterPro" id="IPR002641">
    <property type="entry name" value="PNPLA_dom"/>
</dbReference>
<feature type="active site" description="Nucleophile" evidence="2">
    <location>
        <position position="222"/>
    </location>
</feature>
<feature type="active site" description="Proton acceptor" evidence="2">
    <location>
        <position position="391"/>
    </location>
</feature>
<name>A0A8H4XF74_9HYPO</name>
<feature type="region of interest" description="Disordered" evidence="3">
    <location>
        <begin position="638"/>
        <end position="665"/>
    </location>
</feature>
<keyword evidence="6" id="KW-1185">Reference proteome</keyword>
<feature type="short sequence motif" description="GXGXXG" evidence="2">
    <location>
        <begin position="185"/>
        <end position="190"/>
    </location>
</feature>
<dbReference type="GO" id="GO:0046486">
    <property type="term" value="P:glycerolipid metabolic process"/>
    <property type="evidence" value="ECO:0007669"/>
    <property type="project" value="UniProtKB-ARBA"/>
</dbReference>
<keyword evidence="1 2" id="KW-0443">Lipid metabolism</keyword>
<reference evidence="5" key="1">
    <citation type="journal article" date="2020" name="BMC Genomics">
        <title>Correction to: Identification and distribution of gene clusters required for synthesis of sphingolipid metabolism inhibitors in diverse species of the filamentous fungus Fusarium.</title>
        <authorList>
            <person name="Kim H.S."/>
            <person name="Lohmar J.M."/>
            <person name="Busman M."/>
            <person name="Brown D.W."/>
            <person name="Naumann T.A."/>
            <person name="Divon H.H."/>
            <person name="Lysoe E."/>
            <person name="Uhlig S."/>
            <person name="Proctor R.H."/>
        </authorList>
    </citation>
    <scope>NUCLEOTIDE SEQUENCE</scope>
    <source>
        <strain evidence="5">NRRL 20472</strain>
    </source>
</reference>
<evidence type="ECO:0000256" key="3">
    <source>
        <dbReference type="SAM" id="MobiDB-lite"/>
    </source>
</evidence>
<gene>
    <name evidence="5" type="ORF">FSARC_616</name>
</gene>
<dbReference type="GO" id="GO:0016020">
    <property type="term" value="C:membrane"/>
    <property type="evidence" value="ECO:0007669"/>
    <property type="project" value="TreeGrafter"/>
</dbReference>